<gene>
    <name evidence="1" type="ORF">GM668_18120</name>
</gene>
<evidence type="ECO:0000313" key="2">
    <source>
        <dbReference type="Proteomes" id="UP000484015"/>
    </source>
</evidence>
<comment type="caution">
    <text evidence="1">The sequence shown here is derived from an EMBL/GenBank/DDBJ whole genome shotgun (WGS) entry which is preliminary data.</text>
</comment>
<name>A0A6L6Q2W3_9BURK</name>
<protein>
    <submittedName>
        <fullName evidence="1">Uncharacterized protein</fullName>
    </submittedName>
</protein>
<dbReference type="Proteomes" id="UP000484015">
    <property type="component" value="Unassembled WGS sequence"/>
</dbReference>
<proteinExistence type="predicted"/>
<accession>A0A6L6Q2W3</accession>
<dbReference type="EMBL" id="WNLA01000013">
    <property type="protein sequence ID" value="MTW04000.1"/>
    <property type="molecule type" value="Genomic_DNA"/>
</dbReference>
<organism evidence="1 2">
    <name type="scientific">Pseudoduganella ginsengisoli</name>
    <dbReference type="NCBI Taxonomy" id="1462440"/>
    <lineage>
        <taxon>Bacteria</taxon>
        <taxon>Pseudomonadati</taxon>
        <taxon>Pseudomonadota</taxon>
        <taxon>Betaproteobacteria</taxon>
        <taxon>Burkholderiales</taxon>
        <taxon>Oxalobacteraceae</taxon>
        <taxon>Telluria group</taxon>
        <taxon>Pseudoduganella</taxon>
    </lineage>
</organism>
<feature type="non-terminal residue" evidence="1">
    <location>
        <position position="72"/>
    </location>
</feature>
<keyword evidence="2" id="KW-1185">Reference proteome</keyword>
<dbReference type="AlphaFoldDB" id="A0A6L6Q2W3"/>
<reference evidence="1 2" key="1">
    <citation type="submission" date="2019-11" db="EMBL/GenBank/DDBJ databases">
        <title>Type strains purchased from KCTC, JCM and DSMZ.</title>
        <authorList>
            <person name="Lu H."/>
        </authorList>
    </citation>
    <scope>NUCLEOTIDE SEQUENCE [LARGE SCALE GENOMIC DNA]</scope>
    <source>
        <strain evidence="1 2">KCTC 42409</strain>
    </source>
</reference>
<sequence length="72" mass="7172">MTPRHILMGVALAGAAALVLFGDNKPDSDVAEPAERRLPKAAPVVAAAPAQPATAGKGAAPAAVAILRLLPR</sequence>
<evidence type="ECO:0000313" key="1">
    <source>
        <dbReference type="EMBL" id="MTW04000.1"/>
    </source>
</evidence>